<sequence length="338" mass="40138">MLDDNFDSIGYTTVFSSGNLIYKGFLNFGLLNGEGIIQNIQNEILYQGSFIHNQKHGDGIITLNQQNYQGCFRKDYMDGIFRIQNDLNQQILYFCRDIQVEKQNFEKSNNYTIQSDKGLQIIQKNSQNNDVTLSISQYLNFEISIFSYKALSPGQWLFETQVDYFLAYFLNYFAMFSKLEQTIIFNTNESSDYICCDENQEFQINEMLYQKLDQSKKDKKRKVFVMNSQRSHFMIMIEDNKKLYCCDSLYKVNKNLENAFYNLLKIQDRNCYALKCTQQKNGYDCGIYSLYYAIQFMKYDNLSMVDLEMKLCLRNPSQFRWNLKQLVKQNHDYLLTNI</sequence>
<gene>
    <name evidence="1" type="ORF">PSON_ATCC_30995.1.T0100190</name>
</gene>
<dbReference type="Proteomes" id="UP000692954">
    <property type="component" value="Unassembled WGS sequence"/>
</dbReference>
<proteinExistence type="predicted"/>
<evidence type="ECO:0000313" key="1">
    <source>
        <dbReference type="EMBL" id="CAD8056343.1"/>
    </source>
</evidence>
<evidence type="ECO:0008006" key="3">
    <source>
        <dbReference type="Google" id="ProtNLM"/>
    </source>
</evidence>
<dbReference type="AlphaFoldDB" id="A0A8S1KS20"/>
<reference evidence="1" key="1">
    <citation type="submission" date="2021-01" db="EMBL/GenBank/DDBJ databases">
        <authorList>
            <consortium name="Genoscope - CEA"/>
            <person name="William W."/>
        </authorList>
    </citation>
    <scope>NUCLEOTIDE SEQUENCE</scope>
</reference>
<protein>
    <recommendedName>
        <fullName evidence="3">Ubiquitin-like protease family profile domain-containing protein</fullName>
    </recommendedName>
</protein>
<accession>A0A8S1KS20</accession>
<dbReference type="OrthoDB" id="5065855at2759"/>
<organism evidence="1 2">
    <name type="scientific">Paramecium sonneborni</name>
    <dbReference type="NCBI Taxonomy" id="65129"/>
    <lineage>
        <taxon>Eukaryota</taxon>
        <taxon>Sar</taxon>
        <taxon>Alveolata</taxon>
        <taxon>Ciliophora</taxon>
        <taxon>Intramacronucleata</taxon>
        <taxon>Oligohymenophorea</taxon>
        <taxon>Peniculida</taxon>
        <taxon>Parameciidae</taxon>
        <taxon>Paramecium</taxon>
    </lineage>
</organism>
<evidence type="ECO:0000313" key="2">
    <source>
        <dbReference type="Proteomes" id="UP000692954"/>
    </source>
</evidence>
<keyword evidence="2" id="KW-1185">Reference proteome</keyword>
<name>A0A8S1KS20_9CILI</name>
<comment type="caution">
    <text evidence="1">The sequence shown here is derived from an EMBL/GenBank/DDBJ whole genome shotgun (WGS) entry which is preliminary data.</text>
</comment>
<dbReference type="EMBL" id="CAJJDN010000010">
    <property type="protein sequence ID" value="CAD8056343.1"/>
    <property type="molecule type" value="Genomic_DNA"/>
</dbReference>